<keyword evidence="2" id="KW-1185">Reference proteome</keyword>
<proteinExistence type="predicted"/>
<evidence type="ECO:0000313" key="2">
    <source>
        <dbReference type="Proteomes" id="UP000015105"/>
    </source>
</evidence>
<organism evidence="1 2">
    <name type="scientific">Aegilops tauschii subsp. strangulata</name>
    <name type="common">Goatgrass</name>
    <dbReference type="NCBI Taxonomy" id="200361"/>
    <lineage>
        <taxon>Eukaryota</taxon>
        <taxon>Viridiplantae</taxon>
        <taxon>Streptophyta</taxon>
        <taxon>Embryophyta</taxon>
        <taxon>Tracheophyta</taxon>
        <taxon>Spermatophyta</taxon>
        <taxon>Magnoliopsida</taxon>
        <taxon>Liliopsida</taxon>
        <taxon>Poales</taxon>
        <taxon>Poaceae</taxon>
        <taxon>BOP clade</taxon>
        <taxon>Pooideae</taxon>
        <taxon>Triticodae</taxon>
        <taxon>Triticeae</taxon>
        <taxon>Triticinae</taxon>
        <taxon>Aegilops</taxon>
    </lineage>
</organism>
<reference evidence="1" key="5">
    <citation type="journal article" date="2021" name="G3 (Bethesda)">
        <title>Aegilops tauschii genome assembly Aet v5.0 features greater sequence contiguity and improved annotation.</title>
        <authorList>
            <person name="Wang L."/>
            <person name="Zhu T."/>
            <person name="Rodriguez J.C."/>
            <person name="Deal K.R."/>
            <person name="Dubcovsky J."/>
            <person name="McGuire P.E."/>
            <person name="Lux T."/>
            <person name="Spannagl M."/>
            <person name="Mayer K.F.X."/>
            <person name="Baldrich P."/>
            <person name="Meyers B.C."/>
            <person name="Huo N."/>
            <person name="Gu Y.Q."/>
            <person name="Zhou H."/>
            <person name="Devos K.M."/>
            <person name="Bennetzen J.L."/>
            <person name="Unver T."/>
            <person name="Budak H."/>
            <person name="Gulick P.J."/>
            <person name="Galiba G."/>
            <person name="Kalapos B."/>
            <person name="Nelson D.R."/>
            <person name="Li P."/>
            <person name="You F.M."/>
            <person name="Luo M.C."/>
            <person name="Dvorak J."/>
        </authorList>
    </citation>
    <scope>NUCLEOTIDE SEQUENCE [LARGE SCALE GENOMIC DNA]</scope>
    <source>
        <strain evidence="1">cv. AL8/78</strain>
    </source>
</reference>
<dbReference type="AlphaFoldDB" id="A0A453ST81"/>
<accession>A0A453ST81</accession>
<reference evidence="2" key="1">
    <citation type="journal article" date="2014" name="Science">
        <title>Ancient hybridizations among the ancestral genomes of bread wheat.</title>
        <authorList>
            <consortium name="International Wheat Genome Sequencing Consortium,"/>
            <person name="Marcussen T."/>
            <person name="Sandve S.R."/>
            <person name="Heier L."/>
            <person name="Spannagl M."/>
            <person name="Pfeifer M."/>
            <person name="Jakobsen K.S."/>
            <person name="Wulff B.B."/>
            <person name="Steuernagel B."/>
            <person name="Mayer K.F."/>
            <person name="Olsen O.A."/>
        </authorList>
    </citation>
    <scope>NUCLEOTIDE SEQUENCE [LARGE SCALE GENOMIC DNA]</scope>
    <source>
        <strain evidence="2">cv. AL8/78</strain>
    </source>
</reference>
<dbReference type="Proteomes" id="UP000015105">
    <property type="component" value="Chromosome 7D"/>
</dbReference>
<dbReference type="EnsemblPlants" id="AET7Gv21062000.4">
    <property type="protein sequence ID" value="AET7Gv21062000.4"/>
    <property type="gene ID" value="AET7Gv21062000"/>
</dbReference>
<sequence>MATTNVACTLFSLYAPGHIDPEANIFMKVSTMPREFPEILSGYLGPCNVPIMRLSHELLWRIPITHRQHSKEDTSNTGSSQSIVGWTKHLKCGPSKLC</sequence>
<dbReference type="Gramene" id="AET7Gv21062000.4">
    <property type="protein sequence ID" value="AET7Gv21062000.4"/>
    <property type="gene ID" value="AET7Gv21062000"/>
</dbReference>
<reference evidence="2" key="2">
    <citation type="journal article" date="2017" name="Nat. Plants">
        <title>The Aegilops tauschii genome reveals multiple impacts of transposons.</title>
        <authorList>
            <person name="Zhao G."/>
            <person name="Zou C."/>
            <person name="Li K."/>
            <person name="Wang K."/>
            <person name="Li T."/>
            <person name="Gao L."/>
            <person name="Zhang X."/>
            <person name="Wang H."/>
            <person name="Yang Z."/>
            <person name="Liu X."/>
            <person name="Jiang W."/>
            <person name="Mao L."/>
            <person name="Kong X."/>
            <person name="Jiao Y."/>
            <person name="Jia J."/>
        </authorList>
    </citation>
    <scope>NUCLEOTIDE SEQUENCE [LARGE SCALE GENOMIC DNA]</scope>
    <source>
        <strain evidence="2">cv. AL8/78</strain>
    </source>
</reference>
<name>A0A453ST81_AEGTS</name>
<reference evidence="1" key="3">
    <citation type="journal article" date="2017" name="Nature">
        <title>Genome sequence of the progenitor of the wheat D genome Aegilops tauschii.</title>
        <authorList>
            <person name="Luo M.C."/>
            <person name="Gu Y.Q."/>
            <person name="Puiu D."/>
            <person name="Wang H."/>
            <person name="Twardziok S.O."/>
            <person name="Deal K.R."/>
            <person name="Huo N."/>
            <person name="Zhu T."/>
            <person name="Wang L."/>
            <person name="Wang Y."/>
            <person name="McGuire P.E."/>
            <person name="Liu S."/>
            <person name="Long H."/>
            <person name="Ramasamy R.K."/>
            <person name="Rodriguez J.C."/>
            <person name="Van S.L."/>
            <person name="Yuan L."/>
            <person name="Wang Z."/>
            <person name="Xia Z."/>
            <person name="Xiao L."/>
            <person name="Anderson O.D."/>
            <person name="Ouyang S."/>
            <person name="Liang Y."/>
            <person name="Zimin A.V."/>
            <person name="Pertea G."/>
            <person name="Qi P."/>
            <person name="Bennetzen J.L."/>
            <person name="Dai X."/>
            <person name="Dawson M.W."/>
            <person name="Muller H.G."/>
            <person name="Kugler K."/>
            <person name="Rivarola-Duarte L."/>
            <person name="Spannagl M."/>
            <person name="Mayer K.F.X."/>
            <person name="Lu F.H."/>
            <person name="Bevan M.W."/>
            <person name="Leroy P."/>
            <person name="Li P."/>
            <person name="You F.M."/>
            <person name="Sun Q."/>
            <person name="Liu Z."/>
            <person name="Lyons E."/>
            <person name="Wicker T."/>
            <person name="Salzberg S.L."/>
            <person name="Devos K.M."/>
            <person name="Dvorak J."/>
        </authorList>
    </citation>
    <scope>NUCLEOTIDE SEQUENCE [LARGE SCALE GENOMIC DNA]</scope>
    <source>
        <strain evidence="1">cv. AL8/78</strain>
    </source>
</reference>
<evidence type="ECO:0000313" key="1">
    <source>
        <dbReference type="EnsemblPlants" id="AET7Gv21062000.4"/>
    </source>
</evidence>
<protein>
    <submittedName>
        <fullName evidence="1">Uncharacterized protein</fullName>
    </submittedName>
</protein>
<reference evidence="1" key="4">
    <citation type="submission" date="2019-03" db="UniProtKB">
        <authorList>
            <consortium name="EnsemblPlants"/>
        </authorList>
    </citation>
    <scope>IDENTIFICATION</scope>
</reference>